<dbReference type="InterPro" id="IPR012338">
    <property type="entry name" value="Beta-lactam/transpept-like"/>
</dbReference>
<dbReference type="InterPro" id="IPR001466">
    <property type="entry name" value="Beta-lactam-related"/>
</dbReference>
<dbReference type="Gene3D" id="3.40.710.10">
    <property type="entry name" value="DD-peptidase/beta-lactamase superfamily"/>
    <property type="match status" value="1"/>
</dbReference>
<reference evidence="3 4" key="1">
    <citation type="journal article" date="2016" name="Int. J. Syst. Evol. Microbiol.">
        <title>Pontibacter aydingkolensis sp. nov., isolated from soil of a salt lake.</title>
        <authorList>
            <person name="Osman G."/>
            <person name="Zhang T."/>
            <person name="Lou K."/>
            <person name="Gao Y."/>
            <person name="Chang W."/>
            <person name="Lin Q."/>
            <person name="Yang H.M."/>
            <person name="Huo X.D."/>
            <person name="Wang N."/>
        </authorList>
    </citation>
    <scope>NUCLEOTIDE SEQUENCE [LARGE SCALE GENOMIC DNA]</scope>
    <source>
        <strain evidence="3 4">KACC 19255</strain>
    </source>
</reference>
<dbReference type="EMBL" id="JAHYXK010000028">
    <property type="protein sequence ID" value="MBW7469180.1"/>
    <property type="molecule type" value="Genomic_DNA"/>
</dbReference>
<dbReference type="InterPro" id="IPR050789">
    <property type="entry name" value="Diverse_Enzym_Activities"/>
</dbReference>
<feature type="domain" description="Beta-lactamase-related" evidence="1">
    <location>
        <begin position="187"/>
        <end position="472"/>
    </location>
</feature>
<dbReference type="Proteomes" id="UP000813018">
    <property type="component" value="Unassembled WGS sequence"/>
</dbReference>
<dbReference type="SUPFAM" id="SSF54427">
    <property type="entry name" value="NTF2-like"/>
    <property type="match status" value="1"/>
</dbReference>
<sequence>MPMTDLFKPVRFFLFFTSVFFFTTNAKAQVDDGSELFKTLQAKDSLIFDISFNTCDVSQFENLLTSDFEFYHDISGITKTRAAFIESIRNGICNLDYKPRRELVEGSLQVFPLKQNGKVYGAIQTGKHRFFAIEKNKPEYFTSVARFTHLWLLENGTWKLKRALSYDHLTKDIPAEQNNLADAAMEQWIRELNVPALGLGIIREGKLKQVKVYGELSKGEPAPYNTIFNAASLAKPVTAMVALKLVSMGKWSLDEPLHKYWTDPDLKKDPRHKKLTTRHVLSQQSGFPNWRSDSGLAFEFDPGTKYQYSGEGIEYLRKALEKKFKTTLDKLAATLLFEPLQMTDTRFFWDEKMNESRFAKWHNAEGKLYETYKNKSANGADDLLTTVEDYGRFLVSVMQGEGLSEEVFREMTSQQVKTKEDKYFGLGWEVYDLGNGEYALSHGGADKGVQALVFILPESGDGLLIFTNVDDGYKVYERLIKTHLGANGQKLFDIEMGN</sequence>
<dbReference type="PANTHER" id="PTHR43283">
    <property type="entry name" value="BETA-LACTAMASE-RELATED"/>
    <property type="match status" value="1"/>
</dbReference>
<keyword evidence="4" id="KW-1185">Reference proteome</keyword>
<dbReference type="Gene3D" id="3.10.450.50">
    <property type="match status" value="1"/>
</dbReference>
<dbReference type="InterPro" id="IPR027843">
    <property type="entry name" value="DUF4440"/>
</dbReference>
<accession>A0ABS7CZD1</accession>
<dbReference type="Pfam" id="PF14534">
    <property type="entry name" value="DUF4440"/>
    <property type="match status" value="1"/>
</dbReference>
<organism evidence="3 4">
    <name type="scientific">Pontibacter aydingkolensis</name>
    <dbReference type="NCBI Taxonomy" id="1911536"/>
    <lineage>
        <taxon>Bacteria</taxon>
        <taxon>Pseudomonadati</taxon>
        <taxon>Bacteroidota</taxon>
        <taxon>Cytophagia</taxon>
        <taxon>Cytophagales</taxon>
        <taxon>Hymenobacteraceae</taxon>
        <taxon>Pontibacter</taxon>
    </lineage>
</organism>
<proteinExistence type="predicted"/>
<name>A0ABS7CZD1_9BACT</name>
<evidence type="ECO:0000313" key="3">
    <source>
        <dbReference type="EMBL" id="MBW7469180.1"/>
    </source>
</evidence>
<evidence type="ECO:0000313" key="4">
    <source>
        <dbReference type="Proteomes" id="UP000813018"/>
    </source>
</evidence>
<dbReference type="RefSeq" id="WP_219879047.1">
    <property type="nucleotide sequence ID" value="NZ_JAHYXK010000028.1"/>
</dbReference>
<gene>
    <name evidence="3" type="ORF">K0O23_19060</name>
</gene>
<feature type="domain" description="DUF4440" evidence="2">
    <location>
        <begin position="51"/>
        <end position="160"/>
    </location>
</feature>
<dbReference type="SUPFAM" id="SSF56601">
    <property type="entry name" value="beta-lactamase/transpeptidase-like"/>
    <property type="match status" value="1"/>
</dbReference>
<dbReference type="InterPro" id="IPR032710">
    <property type="entry name" value="NTF2-like_dom_sf"/>
</dbReference>
<evidence type="ECO:0000259" key="1">
    <source>
        <dbReference type="Pfam" id="PF00144"/>
    </source>
</evidence>
<keyword evidence="3" id="KW-0378">Hydrolase</keyword>
<protein>
    <submittedName>
        <fullName evidence="3">Class A beta-lactamase-related serine hydrolase</fullName>
    </submittedName>
</protein>
<evidence type="ECO:0000259" key="2">
    <source>
        <dbReference type="Pfam" id="PF14534"/>
    </source>
</evidence>
<comment type="caution">
    <text evidence="3">The sequence shown here is derived from an EMBL/GenBank/DDBJ whole genome shotgun (WGS) entry which is preliminary data.</text>
</comment>
<dbReference type="PANTHER" id="PTHR43283:SF18">
    <property type="match status" value="1"/>
</dbReference>
<dbReference type="GO" id="GO:0016787">
    <property type="term" value="F:hydrolase activity"/>
    <property type="evidence" value="ECO:0007669"/>
    <property type="project" value="UniProtKB-KW"/>
</dbReference>
<dbReference type="Pfam" id="PF00144">
    <property type="entry name" value="Beta-lactamase"/>
    <property type="match status" value="1"/>
</dbReference>